<keyword evidence="17" id="KW-1185">Reference proteome</keyword>
<reference evidence="16 17" key="1">
    <citation type="submission" date="2018-08" db="EMBL/GenBank/DDBJ databases">
        <title>Genomic Encyclopedia of Type Strains, Phase IV (KMG-IV): sequencing the most valuable type-strain genomes for metagenomic binning, comparative biology and taxonomic classification.</title>
        <authorList>
            <person name="Goeker M."/>
        </authorList>
    </citation>
    <scope>NUCLEOTIDE SEQUENCE [LARGE SCALE GENOMIC DNA]</scope>
    <source>
        <strain evidence="16 17">DSM 26022</strain>
    </source>
</reference>
<evidence type="ECO:0000313" key="16">
    <source>
        <dbReference type="EMBL" id="REH36855.1"/>
    </source>
</evidence>
<dbReference type="InterPro" id="IPR033885">
    <property type="entry name" value="AlkB/XylM"/>
</dbReference>
<dbReference type="PROSITE" id="PS00202">
    <property type="entry name" value="RUBREDOXIN"/>
    <property type="match status" value="1"/>
</dbReference>
<evidence type="ECO:0000259" key="15">
    <source>
        <dbReference type="PROSITE" id="PS50903"/>
    </source>
</evidence>
<evidence type="ECO:0000256" key="12">
    <source>
        <dbReference type="ARBA" id="ARBA00023033"/>
    </source>
</evidence>
<dbReference type="RefSeq" id="WP_116208800.1">
    <property type="nucleotide sequence ID" value="NZ_QUNR01000004.1"/>
</dbReference>
<evidence type="ECO:0000256" key="11">
    <source>
        <dbReference type="ARBA" id="ARBA00023004"/>
    </source>
</evidence>
<keyword evidence="4" id="KW-1003">Cell membrane</keyword>
<dbReference type="InterPro" id="IPR018527">
    <property type="entry name" value="Rubredoxin_Fe_BS"/>
</dbReference>
<feature type="transmembrane region" description="Helical" evidence="14">
    <location>
        <begin position="16"/>
        <end position="35"/>
    </location>
</feature>
<dbReference type="GO" id="GO:0004497">
    <property type="term" value="F:monooxygenase activity"/>
    <property type="evidence" value="ECO:0007669"/>
    <property type="project" value="UniProtKB-KW"/>
</dbReference>
<sequence length="462" mass="51641">MTTTTADTNWSDGKRYMWLLSPMLPVLGMLILLAYEMTGIQAFLWGGPALIFIIIPTLDRLIGTDNNNPPETMVNALESDSYYRFIVYAYIPSQFIVTVWGAVIAVTADLSAFGYIGLVLSVGAINGIAINTAHELSHKRDEFGRWMAKLTLAPVAYGHFYAEHVRGHHKNVATPDDPASSRMGETFWAFLPRTMIGSVKSAWKIEGERLGRQNKSVWSLSNDNLQAWALTVVFFGAITAVLGWYALPFLALQAFYGASLLEVINYIEHYGLLRQKGADGRFERCKPEHSWNSNHIVTNLFLYQLQRHSDHHAHPTRSFQALRHFEESPQLPSGYASMLIPAYIPFLWFRQMDPLVAKHYKGDLSRANIQPGKREQILRSALNRQQAEHASDGSAERAPLTPVAATAAAMCYRCSDCGYTYDEREGCPKEGFPAGTAWASIPNDWACPDCAVREKADFVPVA</sequence>
<feature type="transmembrane region" description="Helical" evidence="14">
    <location>
        <begin position="112"/>
        <end position="130"/>
    </location>
</feature>
<protein>
    <submittedName>
        <fullName evidence="16">Alkane 1-monooxygenase</fullName>
    </submittedName>
</protein>
<feature type="transmembrane region" description="Helical" evidence="14">
    <location>
        <begin position="42"/>
        <end position="62"/>
    </location>
</feature>
<feature type="domain" description="Rubredoxin-like" evidence="15">
    <location>
        <begin position="409"/>
        <end position="461"/>
    </location>
</feature>
<keyword evidence="13 14" id="KW-0472">Membrane</keyword>
<comment type="caution">
    <text evidence="16">The sequence shown here is derived from an EMBL/GenBank/DDBJ whole genome shotgun (WGS) entry which is preliminary data.</text>
</comment>
<evidence type="ECO:0000256" key="13">
    <source>
        <dbReference type="ARBA" id="ARBA00023136"/>
    </source>
</evidence>
<dbReference type="CDD" id="cd00730">
    <property type="entry name" value="rubredoxin"/>
    <property type="match status" value="1"/>
</dbReference>
<dbReference type="PANTHER" id="PTHR38674:SF1">
    <property type="entry name" value="ALKANE 1-MONOOXYGENASE 1"/>
    <property type="match status" value="1"/>
</dbReference>
<evidence type="ECO:0000256" key="6">
    <source>
        <dbReference type="ARBA" id="ARBA00022692"/>
    </source>
</evidence>
<comment type="subcellular location">
    <subcellularLocation>
        <location evidence="1">Cell inner membrane</location>
        <topology evidence="1">Multi-pass membrane protein</topology>
    </subcellularLocation>
</comment>
<keyword evidence="12 16" id="KW-0503">Monooxygenase</keyword>
<keyword evidence="10" id="KW-0560">Oxidoreductase</keyword>
<proteinExistence type="inferred from homology"/>
<dbReference type="AlphaFoldDB" id="A0A3E0H3L2"/>
<dbReference type="Proteomes" id="UP000256774">
    <property type="component" value="Unassembled WGS sequence"/>
</dbReference>
<accession>A0A3E0H3L2</accession>
<organism evidence="16 17">
    <name type="scientific">Paraperlucidibaca baekdonensis</name>
    <dbReference type="NCBI Taxonomy" id="748120"/>
    <lineage>
        <taxon>Bacteria</taxon>
        <taxon>Pseudomonadati</taxon>
        <taxon>Pseudomonadota</taxon>
        <taxon>Gammaproteobacteria</taxon>
        <taxon>Moraxellales</taxon>
        <taxon>Moraxellaceae</taxon>
        <taxon>Paraperlucidibaca</taxon>
    </lineage>
</organism>
<dbReference type="InterPro" id="IPR024934">
    <property type="entry name" value="Rubredoxin-like_dom"/>
</dbReference>
<keyword evidence="6 14" id="KW-0812">Transmembrane</keyword>
<dbReference type="CDD" id="cd03512">
    <property type="entry name" value="Alkane-hydroxylase"/>
    <property type="match status" value="1"/>
</dbReference>
<dbReference type="InterPro" id="IPR024935">
    <property type="entry name" value="Rubredoxin_dom"/>
</dbReference>
<dbReference type="Gene3D" id="2.20.28.10">
    <property type="match status" value="1"/>
</dbReference>
<keyword evidence="9 14" id="KW-1133">Transmembrane helix</keyword>
<feature type="transmembrane region" description="Helical" evidence="14">
    <location>
        <begin position="225"/>
        <end position="247"/>
    </location>
</feature>
<evidence type="ECO:0000256" key="3">
    <source>
        <dbReference type="ARBA" id="ARBA00022448"/>
    </source>
</evidence>
<keyword evidence="7" id="KW-0479">Metal-binding</keyword>
<dbReference type="SUPFAM" id="SSF57802">
    <property type="entry name" value="Rubredoxin-like"/>
    <property type="match status" value="1"/>
</dbReference>
<dbReference type="PROSITE" id="PS50903">
    <property type="entry name" value="RUBREDOXIN_LIKE"/>
    <property type="match status" value="1"/>
</dbReference>
<dbReference type="PANTHER" id="PTHR38674">
    <property type="entry name" value="ALKANE 1-MONOOXYGENASE 1"/>
    <property type="match status" value="1"/>
</dbReference>
<keyword evidence="8" id="KW-0249">Electron transport</keyword>
<evidence type="ECO:0000313" key="17">
    <source>
        <dbReference type="Proteomes" id="UP000256774"/>
    </source>
</evidence>
<evidence type="ECO:0000256" key="8">
    <source>
        <dbReference type="ARBA" id="ARBA00022982"/>
    </source>
</evidence>
<dbReference type="GO" id="GO:0005506">
    <property type="term" value="F:iron ion binding"/>
    <property type="evidence" value="ECO:0007669"/>
    <property type="project" value="InterPro"/>
</dbReference>
<gene>
    <name evidence="16" type="ORF">DFR26_1995</name>
</gene>
<evidence type="ECO:0000256" key="4">
    <source>
        <dbReference type="ARBA" id="ARBA00022475"/>
    </source>
</evidence>
<evidence type="ECO:0000256" key="1">
    <source>
        <dbReference type="ARBA" id="ARBA00004429"/>
    </source>
</evidence>
<dbReference type="Pfam" id="PF00301">
    <property type="entry name" value="Rubredoxin"/>
    <property type="match status" value="1"/>
</dbReference>
<keyword evidence="3" id="KW-0813">Transport</keyword>
<dbReference type="OrthoDB" id="4759734at2"/>
<name>A0A3E0H3L2_9GAMM</name>
<feature type="transmembrane region" description="Helical" evidence="14">
    <location>
        <begin position="82"/>
        <end position="105"/>
    </location>
</feature>
<dbReference type="EMBL" id="QUNR01000004">
    <property type="protein sequence ID" value="REH36855.1"/>
    <property type="molecule type" value="Genomic_DNA"/>
</dbReference>
<dbReference type="GO" id="GO:0005886">
    <property type="term" value="C:plasma membrane"/>
    <property type="evidence" value="ECO:0007669"/>
    <property type="project" value="UniProtKB-SubCell"/>
</dbReference>
<keyword evidence="11" id="KW-0408">Iron</keyword>
<dbReference type="GO" id="GO:0006629">
    <property type="term" value="P:lipid metabolic process"/>
    <property type="evidence" value="ECO:0007669"/>
    <property type="project" value="InterPro"/>
</dbReference>
<comment type="similarity">
    <text evidence="2">Belongs to the fatty acid desaturase type 1 family. AlkB subfamily.</text>
</comment>
<evidence type="ECO:0000256" key="2">
    <source>
        <dbReference type="ARBA" id="ARBA00010823"/>
    </source>
</evidence>
<dbReference type="Pfam" id="PF00487">
    <property type="entry name" value="FA_desaturase"/>
    <property type="match status" value="1"/>
</dbReference>
<evidence type="ECO:0000256" key="10">
    <source>
        <dbReference type="ARBA" id="ARBA00023002"/>
    </source>
</evidence>
<evidence type="ECO:0000256" key="9">
    <source>
        <dbReference type="ARBA" id="ARBA00022989"/>
    </source>
</evidence>
<keyword evidence="5" id="KW-0997">Cell inner membrane</keyword>
<evidence type="ECO:0000256" key="5">
    <source>
        <dbReference type="ARBA" id="ARBA00022519"/>
    </source>
</evidence>
<evidence type="ECO:0000256" key="7">
    <source>
        <dbReference type="ARBA" id="ARBA00022723"/>
    </source>
</evidence>
<dbReference type="InterPro" id="IPR005804">
    <property type="entry name" value="FA_desaturase_dom"/>
</dbReference>
<evidence type="ECO:0000256" key="14">
    <source>
        <dbReference type="SAM" id="Phobius"/>
    </source>
</evidence>